<protein>
    <submittedName>
        <fullName evidence="1">Uncharacterized protein</fullName>
    </submittedName>
</protein>
<sequence length="70" mass="8023">MRLLLALRIKWSVPVCPVCPLTAAEKTLMKATAVSGQLLYHNGSLLVTRWIQEFSSQKISRRAQYHARRQ</sequence>
<proteinExistence type="predicted"/>
<organism evidence="1">
    <name type="scientific">Anguilla anguilla</name>
    <name type="common">European freshwater eel</name>
    <name type="synonym">Muraena anguilla</name>
    <dbReference type="NCBI Taxonomy" id="7936"/>
    <lineage>
        <taxon>Eukaryota</taxon>
        <taxon>Metazoa</taxon>
        <taxon>Chordata</taxon>
        <taxon>Craniata</taxon>
        <taxon>Vertebrata</taxon>
        <taxon>Euteleostomi</taxon>
        <taxon>Actinopterygii</taxon>
        <taxon>Neopterygii</taxon>
        <taxon>Teleostei</taxon>
        <taxon>Anguilliformes</taxon>
        <taxon>Anguillidae</taxon>
        <taxon>Anguilla</taxon>
    </lineage>
</organism>
<accession>A0A0E9WBZ2</accession>
<reference evidence="1" key="1">
    <citation type="submission" date="2014-11" db="EMBL/GenBank/DDBJ databases">
        <authorList>
            <person name="Amaro Gonzalez C."/>
        </authorList>
    </citation>
    <scope>NUCLEOTIDE SEQUENCE</scope>
</reference>
<dbReference type="EMBL" id="GBXM01021477">
    <property type="protein sequence ID" value="JAH87100.1"/>
    <property type="molecule type" value="Transcribed_RNA"/>
</dbReference>
<dbReference type="AlphaFoldDB" id="A0A0E9WBZ2"/>
<reference evidence="1" key="2">
    <citation type="journal article" date="2015" name="Fish Shellfish Immunol.">
        <title>Early steps in the European eel (Anguilla anguilla)-Vibrio vulnificus interaction in the gills: Role of the RtxA13 toxin.</title>
        <authorList>
            <person name="Callol A."/>
            <person name="Pajuelo D."/>
            <person name="Ebbesson L."/>
            <person name="Teles M."/>
            <person name="MacKenzie S."/>
            <person name="Amaro C."/>
        </authorList>
    </citation>
    <scope>NUCLEOTIDE SEQUENCE</scope>
</reference>
<evidence type="ECO:0000313" key="1">
    <source>
        <dbReference type="EMBL" id="JAH87100.1"/>
    </source>
</evidence>
<name>A0A0E9WBZ2_ANGAN</name>